<dbReference type="PANTHER" id="PTHR11699">
    <property type="entry name" value="ALDEHYDE DEHYDROGENASE-RELATED"/>
    <property type="match status" value="1"/>
</dbReference>
<feature type="region of interest" description="Disordered" evidence="4">
    <location>
        <begin position="52"/>
        <end position="102"/>
    </location>
</feature>
<feature type="domain" description="Aldehyde dehydrogenase" evidence="5">
    <location>
        <begin position="85"/>
        <end position="543"/>
    </location>
</feature>
<feature type="compositionally biased region" description="Basic and acidic residues" evidence="4">
    <location>
        <begin position="1"/>
        <end position="10"/>
    </location>
</feature>
<organism evidence="6 7">
    <name type="scientific">Pseudonocardia spirodelae</name>
    <dbReference type="NCBI Taxonomy" id="3133431"/>
    <lineage>
        <taxon>Bacteria</taxon>
        <taxon>Bacillati</taxon>
        <taxon>Actinomycetota</taxon>
        <taxon>Actinomycetes</taxon>
        <taxon>Pseudonocardiales</taxon>
        <taxon>Pseudonocardiaceae</taxon>
        <taxon>Pseudonocardia</taxon>
    </lineage>
</organism>
<dbReference type="InterPro" id="IPR016162">
    <property type="entry name" value="Ald_DH_N"/>
</dbReference>
<evidence type="ECO:0000313" key="6">
    <source>
        <dbReference type="EMBL" id="MEJ8279461.1"/>
    </source>
</evidence>
<sequence length="587" mass="64233">MVVRLGDRAESPAGRPGRAWPYFEASDINNAPEVSWSQRSFRRSVAASFGSRCSAAASRRPTDGGDRSGPMSSAIRESSDTTRNETGVEVRSPADGRVVGSVPDMNAGQVAQVAARLRAAQPEWEAIGFAGRRMWLGRFRDWLLDNEQRLLRMVQEETGKSWGDLALGEITPAVDTLNYYLKHGERFLRPERQRPHSPAMMTKKLSITYSPHQLVGIITPWNAQLSMQMLDAPAALMAGCAVLSKASEETPLTWAEAVRGWNEEIGAPPVLGCVTGRGATGAAVVDEVDMVQFTGSVETGRAIGIRAAERLVPCSLELGGKDALIVLADADLDRAVSAAVWGAFYNAGQICVSVERVYVEAAVYDEFVRRVVELTRTLRVGSDEPQSYSSDVGAIATERQLEIITSHVDNALGRGARALTGGRRIPGPGLFFEPTVLVDVDHTMRCMQEETFGPTLPIMKVADENEAVRLANDSRYGLAASVFSRDHRHGRRVAERIDSGTVNVNNAMTNVFQLPVPMGGRRQSGIGARLGGATGIRKYCRTKPIIEERFNLKSELYWYPTMAERSQLMGKLARFVGAKDLRRRLGR</sequence>
<accession>A0ABU8T683</accession>
<feature type="compositionally biased region" description="Basic and acidic residues" evidence="4">
    <location>
        <begin position="77"/>
        <end position="94"/>
    </location>
</feature>
<name>A0ABU8T683_9PSEU</name>
<feature type="active site" evidence="2">
    <location>
        <position position="317"/>
    </location>
</feature>
<dbReference type="RefSeq" id="WP_340289115.1">
    <property type="nucleotide sequence ID" value="NZ_JBBJUP010000007.1"/>
</dbReference>
<feature type="region of interest" description="Disordered" evidence="4">
    <location>
        <begin position="1"/>
        <end position="22"/>
    </location>
</feature>
<proteinExistence type="inferred from homology"/>
<dbReference type="InterPro" id="IPR016163">
    <property type="entry name" value="Ald_DH_C"/>
</dbReference>
<dbReference type="Gene3D" id="3.40.309.10">
    <property type="entry name" value="Aldehyde Dehydrogenase, Chain A, domain 2"/>
    <property type="match status" value="1"/>
</dbReference>
<dbReference type="CDD" id="cd07099">
    <property type="entry name" value="ALDH_DDALDH"/>
    <property type="match status" value="1"/>
</dbReference>
<dbReference type="InterPro" id="IPR029510">
    <property type="entry name" value="Ald_DH_CS_GLU"/>
</dbReference>
<protein>
    <submittedName>
        <fullName evidence="6">Aldehyde dehydrogenase family protein</fullName>
    </submittedName>
</protein>
<evidence type="ECO:0000256" key="1">
    <source>
        <dbReference type="ARBA" id="ARBA00023002"/>
    </source>
</evidence>
<dbReference type="InterPro" id="IPR015590">
    <property type="entry name" value="Aldehyde_DH_dom"/>
</dbReference>
<evidence type="ECO:0000256" key="3">
    <source>
        <dbReference type="RuleBase" id="RU003345"/>
    </source>
</evidence>
<gene>
    <name evidence="6" type="ORF">WJX68_11010</name>
</gene>
<keyword evidence="1 3" id="KW-0560">Oxidoreductase</keyword>
<evidence type="ECO:0000259" key="5">
    <source>
        <dbReference type="Pfam" id="PF00171"/>
    </source>
</evidence>
<reference evidence="6 7" key="1">
    <citation type="submission" date="2024-03" db="EMBL/GenBank/DDBJ databases">
        <title>Draft genome sequence of Pseudonocardia sp. DW16-2.</title>
        <authorList>
            <person name="Duangmal K."/>
        </authorList>
    </citation>
    <scope>NUCLEOTIDE SEQUENCE [LARGE SCALE GENOMIC DNA]</scope>
    <source>
        <strain evidence="6 7">DW16-2</strain>
    </source>
</reference>
<dbReference type="Pfam" id="PF00171">
    <property type="entry name" value="Aldedh"/>
    <property type="match status" value="1"/>
</dbReference>
<dbReference type="Gene3D" id="3.40.605.10">
    <property type="entry name" value="Aldehyde Dehydrogenase, Chain A, domain 1"/>
    <property type="match status" value="1"/>
</dbReference>
<dbReference type="EMBL" id="JBBJUP010000007">
    <property type="protein sequence ID" value="MEJ8279461.1"/>
    <property type="molecule type" value="Genomic_DNA"/>
</dbReference>
<comment type="caution">
    <text evidence="6">The sequence shown here is derived from an EMBL/GenBank/DDBJ whole genome shotgun (WGS) entry which is preliminary data.</text>
</comment>
<keyword evidence="7" id="KW-1185">Reference proteome</keyword>
<dbReference type="PROSITE" id="PS00687">
    <property type="entry name" value="ALDEHYDE_DEHYDR_GLU"/>
    <property type="match status" value="1"/>
</dbReference>
<dbReference type="SUPFAM" id="SSF53720">
    <property type="entry name" value="ALDH-like"/>
    <property type="match status" value="1"/>
</dbReference>
<comment type="similarity">
    <text evidence="3">Belongs to the aldehyde dehydrogenase family.</text>
</comment>
<evidence type="ECO:0000313" key="7">
    <source>
        <dbReference type="Proteomes" id="UP001364211"/>
    </source>
</evidence>
<evidence type="ECO:0000256" key="4">
    <source>
        <dbReference type="SAM" id="MobiDB-lite"/>
    </source>
</evidence>
<dbReference type="Proteomes" id="UP001364211">
    <property type="component" value="Unassembled WGS sequence"/>
</dbReference>
<evidence type="ECO:0000256" key="2">
    <source>
        <dbReference type="PROSITE-ProRule" id="PRU10007"/>
    </source>
</evidence>
<dbReference type="InterPro" id="IPR016161">
    <property type="entry name" value="Ald_DH/histidinol_DH"/>
</dbReference>